<dbReference type="RefSeq" id="WP_119378126.1">
    <property type="nucleotide sequence ID" value="NZ_QWGB01000003.1"/>
</dbReference>
<proteinExistence type="predicted"/>
<dbReference type="EMBL" id="QWGB01000003">
    <property type="protein sequence ID" value="RIJ26273.1"/>
    <property type="molecule type" value="Genomic_DNA"/>
</dbReference>
<name>A0A399R653_9PROT</name>
<gene>
    <name evidence="1" type="ORF">D1224_01250</name>
</gene>
<dbReference type="SUPFAM" id="SSF56672">
    <property type="entry name" value="DNA/RNA polymerases"/>
    <property type="match status" value="1"/>
</dbReference>
<dbReference type="InterPro" id="IPR043502">
    <property type="entry name" value="DNA/RNA_pol_sf"/>
</dbReference>
<dbReference type="AlphaFoldDB" id="A0A399R653"/>
<evidence type="ECO:0000313" key="1">
    <source>
        <dbReference type="EMBL" id="RIJ26273.1"/>
    </source>
</evidence>
<reference evidence="1 2" key="1">
    <citation type="submission" date="2018-08" db="EMBL/GenBank/DDBJ databases">
        <title>Henriciella mobilis sp. nov., isolated from seawater.</title>
        <authorList>
            <person name="Cheng H."/>
            <person name="Wu Y.-H."/>
            <person name="Xu X.-W."/>
            <person name="Guo L.-L."/>
        </authorList>
    </citation>
    <scope>NUCLEOTIDE SEQUENCE [LARGE SCALE GENOMIC DNA]</scope>
    <source>
        <strain evidence="1 2">CCUG66934</strain>
    </source>
</reference>
<sequence>MQKDIPKPSALERIALNRRYEPGESLPAGLYRCRLGKPTSSFIREFNPFRTFFSGTRLRASLDEPTEVDLNEFEVGFYARHFDCVYLDDAVISKEVVPHPIAREAQRAFARRLSYRMSGNKPLADREKFLATLLASTSSRPNKQRRIFTNRSELMSYLQEHFGVLSANDEPEAASFRWMGRTKRLMLSVSPEQSMINTTDINDPYSCFMLNQRIVALGRIKLLELIERVQALGPEIQICYANIDSVHFSLPQNQTDVVLEQLSSLSSDDMGSFKIEAVSRHGLWLEPGRYWLYSDKVEKFRNRSIGNGADPFKEKSVHVASRRLGDLHVPIIVSQQLDQSMSNLRSLQVSQESSESSVQQHLVEQSRSDTYASILEQLETNRRVSTPQRLQAFRSLKKRIG</sequence>
<dbReference type="InterPro" id="IPR023211">
    <property type="entry name" value="DNA_pol_palm_dom_sf"/>
</dbReference>
<keyword evidence="2" id="KW-1185">Reference proteome</keyword>
<evidence type="ECO:0000313" key="2">
    <source>
        <dbReference type="Proteomes" id="UP000265431"/>
    </source>
</evidence>
<accession>A0A399R653</accession>
<comment type="caution">
    <text evidence="1">The sequence shown here is derived from an EMBL/GenBank/DDBJ whole genome shotgun (WGS) entry which is preliminary data.</text>
</comment>
<dbReference type="Proteomes" id="UP000265431">
    <property type="component" value="Unassembled WGS sequence"/>
</dbReference>
<protein>
    <submittedName>
        <fullName evidence="1">Uncharacterized protein</fullName>
    </submittedName>
</protein>
<organism evidence="1 2">
    <name type="scientific">Henriciella barbarensis</name>
    <dbReference type="NCBI Taxonomy" id="86342"/>
    <lineage>
        <taxon>Bacteria</taxon>
        <taxon>Pseudomonadati</taxon>
        <taxon>Pseudomonadota</taxon>
        <taxon>Alphaproteobacteria</taxon>
        <taxon>Hyphomonadales</taxon>
        <taxon>Hyphomonadaceae</taxon>
        <taxon>Henriciella</taxon>
    </lineage>
</organism>
<dbReference type="Gene3D" id="3.90.1600.10">
    <property type="entry name" value="Palm domain of DNA polymerase"/>
    <property type="match status" value="1"/>
</dbReference>